<dbReference type="EMBL" id="JBHTJV010000003">
    <property type="protein sequence ID" value="MFD0916161.1"/>
    <property type="molecule type" value="Genomic_DNA"/>
</dbReference>
<dbReference type="PROSITE" id="PS51387">
    <property type="entry name" value="FAD_PCMH"/>
    <property type="match status" value="1"/>
</dbReference>
<dbReference type="InterPro" id="IPR016169">
    <property type="entry name" value="FAD-bd_PCMH_sub2"/>
</dbReference>
<gene>
    <name evidence="4" type="ORF">ACFQ14_07060</name>
</gene>
<dbReference type="RefSeq" id="WP_377211992.1">
    <property type="nucleotide sequence ID" value="NZ_JBHTJV010000003.1"/>
</dbReference>
<keyword evidence="1" id="KW-0285">Flavoprotein</keyword>
<keyword evidence="5" id="KW-1185">Reference proteome</keyword>
<dbReference type="InterPro" id="IPR016164">
    <property type="entry name" value="FAD-linked_Oxase-like_C"/>
</dbReference>
<dbReference type="InterPro" id="IPR006094">
    <property type="entry name" value="Oxid_FAD_bind_N"/>
</dbReference>
<dbReference type="PANTHER" id="PTHR11748">
    <property type="entry name" value="D-LACTATE DEHYDROGENASE"/>
    <property type="match status" value="1"/>
</dbReference>
<dbReference type="Pfam" id="PF01565">
    <property type="entry name" value="FAD_binding_4"/>
    <property type="match status" value="1"/>
</dbReference>
<dbReference type="SUPFAM" id="SSF55103">
    <property type="entry name" value="FAD-linked oxidases, C-terminal domain"/>
    <property type="match status" value="1"/>
</dbReference>
<keyword evidence="2" id="KW-0274">FAD</keyword>
<evidence type="ECO:0000259" key="3">
    <source>
        <dbReference type="PROSITE" id="PS51387"/>
    </source>
</evidence>
<name>A0ABW3FCG7_9HYPH</name>
<dbReference type="InterPro" id="IPR036318">
    <property type="entry name" value="FAD-bd_PCMH-like_sf"/>
</dbReference>
<dbReference type="InterPro" id="IPR016166">
    <property type="entry name" value="FAD-bd_PCMH"/>
</dbReference>
<protein>
    <submittedName>
        <fullName evidence="4">FAD-binding protein</fullName>
    </submittedName>
</protein>
<evidence type="ECO:0000256" key="1">
    <source>
        <dbReference type="ARBA" id="ARBA00022630"/>
    </source>
</evidence>
<proteinExistence type="predicted"/>
<comment type="caution">
    <text evidence="4">The sequence shown here is derived from an EMBL/GenBank/DDBJ whole genome shotgun (WGS) entry which is preliminary data.</text>
</comment>
<dbReference type="PANTHER" id="PTHR11748:SF103">
    <property type="entry name" value="GLYCOLATE OXIDASE SUBUNIT GLCE"/>
    <property type="match status" value="1"/>
</dbReference>
<accession>A0ABW3FCG7</accession>
<dbReference type="SUPFAM" id="SSF56176">
    <property type="entry name" value="FAD-binding/transporter-associated domain-like"/>
    <property type="match status" value="1"/>
</dbReference>
<feature type="domain" description="FAD-binding PCMH-type" evidence="3">
    <location>
        <begin position="1"/>
        <end position="184"/>
    </location>
</feature>
<evidence type="ECO:0000313" key="4">
    <source>
        <dbReference type="EMBL" id="MFD0916161.1"/>
    </source>
</evidence>
<organism evidence="4 5">
    <name type="scientific">Pseudahrensia aquimaris</name>
    <dbReference type="NCBI Taxonomy" id="744461"/>
    <lineage>
        <taxon>Bacteria</taxon>
        <taxon>Pseudomonadati</taxon>
        <taxon>Pseudomonadota</taxon>
        <taxon>Alphaproteobacteria</taxon>
        <taxon>Hyphomicrobiales</taxon>
        <taxon>Ahrensiaceae</taxon>
        <taxon>Pseudahrensia</taxon>
    </lineage>
</organism>
<evidence type="ECO:0000313" key="5">
    <source>
        <dbReference type="Proteomes" id="UP001597101"/>
    </source>
</evidence>
<sequence length="395" mass="41831">MTSTDLHPKTADDVLAAVKWAAGEETPIEIIGQGTKRALGKPTQTAHTLDLSALTGVTLFEPEELVLSARAGTPLAEIDKLLDDANQEFQFEPVDLGPLLGQKPGQGTLGGLVNTNFAGPRRLKSGSARDHILGISAVSGRGEVFKSGGRVVKNVTGYDLSKGVTGAWGTLAVLTDITMKVLPRAETEKTLVLEGLDDAKAAAAMALAMGSNAEVSGAAHLPAGVDGDKAATCFRLEGFKPSVEYRIANLSKLLSDFGKHEQITEAGSRKRWAALRDCLPFADDQTSTVWRISCTPTEGHRIVADLKSGIDCSAFYDWQGGLIWLNVIGGDAQAEAVRLAVSRNGGGHATLIRADAATRQSVDVFEPQPKALAALSKRYRENFDPHGILNPGRMG</sequence>
<evidence type="ECO:0000256" key="2">
    <source>
        <dbReference type="ARBA" id="ARBA00022827"/>
    </source>
</evidence>
<dbReference type="Gene3D" id="3.30.465.10">
    <property type="match status" value="1"/>
</dbReference>
<reference evidence="5" key="1">
    <citation type="journal article" date="2019" name="Int. J. Syst. Evol. Microbiol.">
        <title>The Global Catalogue of Microorganisms (GCM) 10K type strain sequencing project: providing services to taxonomists for standard genome sequencing and annotation.</title>
        <authorList>
            <consortium name="The Broad Institute Genomics Platform"/>
            <consortium name="The Broad Institute Genome Sequencing Center for Infectious Disease"/>
            <person name="Wu L."/>
            <person name="Ma J."/>
        </authorList>
    </citation>
    <scope>NUCLEOTIDE SEQUENCE [LARGE SCALE GENOMIC DNA]</scope>
    <source>
        <strain evidence="5">CCUG 60023</strain>
    </source>
</reference>
<dbReference type="Proteomes" id="UP001597101">
    <property type="component" value="Unassembled WGS sequence"/>
</dbReference>